<name>A0AAN9JWP4_CANGL</name>
<dbReference type="EMBL" id="JAYMYQ010000011">
    <property type="protein sequence ID" value="KAK7306308.1"/>
    <property type="molecule type" value="Genomic_DNA"/>
</dbReference>
<gene>
    <name evidence="1" type="ORF">VNO77_44236</name>
</gene>
<dbReference type="AlphaFoldDB" id="A0AAN9JWP4"/>
<dbReference type="Proteomes" id="UP001367508">
    <property type="component" value="Unassembled WGS sequence"/>
</dbReference>
<sequence length="306" mass="35517">MALLCQNPDVVTCPWTCLGASICIHWFLLNGSICLFEVIVDDLYLQHGYLPHLAMMAVRYAISYGPSLYWNGEFPECSMIGATCEGYPNSPDPKETRDFSIIYRNHVDNICTYSEISHAKQPQNPYLCLFDSGTEGVKIRRAYCMWADMHDEPTLGSIVILRIGTYWEFMEFDRCSVVILRTRTYWEFMEFDKDNMPSPWLHHIINSTLCLEEVYAFNEHDPAQVVALELAFTWRDVSTSHRVCKTRSIGPLRLPIQSSPEKDQEWSCMGILKRRGKSRDDRGVYRDFEVGLPRYCSPEFKRQEDV</sequence>
<proteinExistence type="predicted"/>
<comment type="caution">
    <text evidence="1">The sequence shown here is derived from an EMBL/GenBank/DDBJ whole genome shotgun (WGS) entry which is preliminary data.</text>
</comment>
<reference evidence="1 2" key="1">
    <citation type="submission" date="2024-01" db="EMBL/GenBank/DDBJ databases">
        <title>The genomes of 5 underutilized Papilionoideae crops provide insights into root nodulation and disease resistanc.</title>
        <authorList>
            <person name="Jiang F."/>
        </authorList>
    </citation>
    <scope>NUCLEOTIDE SEQUENCE [LARGE SCALE GENOMIC DNA]</scope>
    <source>
        <strain evidence="1">LVBAO_FW01</strain>
        <tissue evidence="1">Leaves</tissue>
    </source>
</reference>
<protein>
    <submittedName>
        <fullName evidence="1">Uncharacterized protein</fullName>
    </submittedName>
</protein>
<evidence type="ECO:0000313" key="1">
    <source>
        <dbReference type="EMBL" id="KAK7306308.1"/>
    </source>
</evidence>
<accession>A0AAN9JWP4</accession>
<organism evidence="1 2">
    <name type="scientific">Canavalia gladiata</name>
    <name type="common">Sword bean</name>
    <name type="synonym">Dolichos gladiatus</name>
    <dbReference type="NCBI Taxonomy" id="3824"/>
    <lineage>
        <taxon>Eukaryota</taxon>
        <taxon>Viridiplantae</taxon>
        <taxon>Streptophyta</taxon>
        <taxon>Embryophyta</taxon>
        <taxon>Tracheophyta</taxon>
        <taxon>Spermatophyta</taxon>
        <taxon>Magnoliopsida</taxon>
        <taxon>eudicotyledons</taxon>
        <taxon>Gunneridae</taxon>
        <taxon>Pentapetalae</taxon>
        <taxon>rosids</taxon>
        <taxon>fabids</taxon>
        <taxon>Fabales</taxon>
        <taxon>Fabaceae</taxon>
        <taxon>Papilionoideae</taxon>
        <taxon>50 kb inversion clade</taxon>
        <taxon>NPAAA clade</taxon>
        <taxon>indigoferoid/millettioid clade</taxon>
        <taxon>Phaseoleae</taxon>
        <taxon>Canavalia</taxon>
    </lineage>
</organism>
<evidence type="ECO:0000313" key="2">
    <source>
        <dbReference type="Proteomes" id="UP001367508"/>
    </source>
</evidence>
<keyword evidence="2" id="KW-1185">Reference proteome</keyword>